<evidence type="ECO:0000256" key="4">
    <source>
        <dbReference type="ARBA" id="ARBA00023125"/>
    </source>
</evidence>
<proteinExistence type="predicted"/>
<dbReference type="Pfam" id="PF01624">
    <property type="entry name" value="MutS_I"/>
    <property type="match status" value="1"/>
</dbReference>
<dbReference type="InterPro" id="IPR036678">
    <property type="entry name" value="MutS_con_dom_sf"/>
</dbReference>
<dbReference type="InterPro" id="IPR000432">
    <property type="entry name" value="DNA_mismatch_repair_MutS_C"/>
</dbReference>
<dbReference type="Gene3D" id="1.10.1420.10">
    <property type="match status" value="1"/>
</dbReference>
<dbReference type="PROSITE" id="PS00486">
    <property type="entry name" value="DNA_MISMATCH_REPAIR_2"/>
    <property type="match status" value="1"/>
</dbReference>
<evidence type="ECO:0000313" key="7">
    <source>
        <dbReference type="Proteomes" id="UP000719766"/>
    </source>
</evidence>
<dbReference type="Pfam" id="PF05190">
    <property type="entry name" value="MutS_IV"/>
    <property type="match status" value="1"/>
</dbReference>
<dbReference type="SMART" id="SM00533">
    <property type="entry name" value="MUTSd"/>
    <property type="match status" value="1"/>
</dbReference>
<dbReference type="RefSeq" id="XP_041159870.1">
    <property type="nucleotide sequence ID" value="XM_041308574.1"/>
</dbReference>
<keyword evidence="4" id="KW-0238">DNA-binding</keyword>
<dbReference type="GO" id="GO:0030983">
    <property type="term" value="F:mismatched DNA binding"/>
    <property type="evidence" value="ECO:0007669"/>
    <property type="project" value="InterPro"/>
</dbReference>
<dbReference type="Gene3D" id="3.40.50.300">
    <property type="entry name" value="P-loop containing nucleotide triphosphate hydrolases"/>
    <property type="match status" value="1"/>
</dbReference>
<dbReference type="GO" id="GO:0140664">
    <property type="term" value="F:ATP-dependent DNA damage sensor activity"/>
    <property type="evidence" value="ECO:0007669"/>
    <property type="project" value="InterPro"/>
</dbReference>
<gene>
    <name evidence="6" type="ORF">HD556DRAFT_1479045</name>
</gene>
<organism evidence="6 7">
    <name type="scientific">Suillus plorans</name>
    <dbReference type="NCBI Taxonomy" id="116603"/>
    <lineage>
        <taxon>Eukaryota</taxon>
        <taxon>Fungi</taxon>
        <taxon>Dikarya</taxon>
        <taxon>Basidiomycota</taxon>
        <taxon>Agaricomycotina</taxon>
        <taxon>Agaricomycetes</taxon>
        <taxon>Agaricomycetidae</taxon>
        <taxon>Boletales</taxon>
        <taxon>Suillineae</taxon>
        <taxon>Suillaceae</taxon>
        <taxon>Suillus</taxon>
    </lineage>
</organism>
<keyword evidence="2" id="KW-0227">DNA damage</keyword>
<dbReference type="GO" id="GO:0005524">
    <property type="term" value="F:ATP binding"/>
    <property type="evidence" value="ECO:0007669"/>
    <property type="project" value="UniProtKB-KW"/>
</dbReference>
<keyword evidence="1" id="KW-0547">Nucleotide-binding</keyword>
<keyword evidence="3" id="KW-0067">ATP-binding</keyword>
<dbReference type="GO" id="GO:0006298">
    <property type="term" value="P:mismatch repair"/>
    <property type="evidence" value="ECO:0007669"/>
    <property type="project" value="InterPro"/>
</dbReference>
<evidence type="ECO:0000256" key="1">
    <source>
        <dbReference type="ARBA" id="ARBA00022741"/>
    </source>
</evidence>
<dbReference type="GO" id="GO:0032301">
    <property type="term" value="C:MutSalpha complex"/>
    <property type="evidence" value="ECO:0007669"/>
    <property type="project" value="TreeGrafter"/>
</dbReference>
<accession>A0A9P7AP23</accession>
<reference evidence="6" key="1">
    <citation type="journal article" date="2020" name="New Phytol.">
        <title>Comparative genomics reveals dynamic genome evolution in host specialist ectomycorrhizal fungi.</title>
        <authorList>
            <person name="Lofgren L.A."/>
            <person name="Nguyen N.H."/>
            <person name="Vilgalys R."/>
            <person name="Ruytinx J."/>
            <person name="Liao H.L."/>
            <person name="Branco S."/>
            <person name="Kuo A."/>
            <person name="LaButti K."/>
            <person name="Lipzen A."/>
            <person name="Andreopoulos W."/>
            <person name="Pangilinan J."/>
            <person name="Riley R."/>
            <person name="Hundley H."/>
            <person name="Na H."/>
            <person name="Barry K."/>
            <person name="Grigoriev I.V."/>
            <person name="Stajich J.E."/>
            <person name="Kennedy P.G."/>
        </authorList>
    </citation>
    <scope>NUCLEOTIDE SEQUENCE</scope>
    <source>
        <strain evidence="6">S12</strain>
    </source>
</reference>
<dbReference type="InterPro" id="IPR027417">
    <property type="entry name" value="P-loop_NTPase"/>
</dbReference>
<dbReference type="SMART" id="SM00534">
    <property type="entry name" value="MUTSac"/>
    <property type="match status" value="1"/>
</dbReference>
<dbReference type="Proteomes" id="UP000719766">
    <property type="component" value="Unassembled WGS sequence"/>
</dbReference>
<dbReference type="InterPro" id="IPR007696">
    <property type="entry name" value="DNA_mismatch_repair_MutS_core"/>
</dbReference>
<dbReference type="InterPro" id="IPR007695">
    <property type="entry name" value="DNA_mismatch_repair_MutS-lik_N"/>
</dbReference>
<dbReference type="GeneID" id="64602338"/>
<dbReference type="Gene3D" id="3.30.420.110">
    <property type="entry name" value="MutS, connector domain"/>
    <property type="match status" value="1"/>
</dbReference>
<evidence type="ECO:0000259" key="5">
    <source>
        <dbReference type="PROSITE" id="PS00486"/>
    </source>
</evidence>
<dbReference type="Pfam" id="PF00488">
    <property type="entry name" value="MutS_V"/>
    <property type="match status" value="1"/>
</dbReference>
<dbReference type="PANTHER" id="PTHR11361:SF35">
    <property type="entry name" value="DNA MISMATCH REPAIR PROTEIN MSH2"/>
    <property type="match status" value="1"/>
</dbReference>
<dbReference type="EMBL" id="JABBWE010000030">
    <property type="protein sequence ID" value="KAG1793445.1"/>
    <property type="molecule type" value="Genomic_DNA"/>
</dbReference>
<feature type="domain" description="DNA mismatch repair proteins mutS family" evidence="5">
    <location>
        <begin position="786"/>
        <end position="802"/>
    </location>
</feature>
<comment type="caution">
    <text evidence="6">The sequence shown here is derived from an EMBL/GenBank/DDBJ whole genome shotgun (WGS) entry which is preliminary data.</text>
</comment>
<evidence type="ECO:0000313" key="6">
    <source>
        <dbReference type="EMBL" id="KAG1793445.1"/>
    </source>
</evidence>
<dbReference type="PANTHER" id="PTHR11361">
    <property type="entry name" value="DNA MISMATCH REPAIR PROTEIN MUTS FAMILY MEMBER"/>
    <property type="match status" value="1"/>
</dbReference>
<dbReference type="SUPFAM" id="SSF48334">
    <property type="entry name" value="DNA repair protein MutS, domain III"/>
    <property type="match status" value="1"/>
</dbReference>
<dbReference type="Gene3D" id="3.40.1170.10">
    <property type="entry name" value="DNA repair protein MutS, domain I"/>
    <property type="match status" value="1"/>
</dbReference>
<dbReference type="AlphaFoldDB" id="A0A9P7AP23"/>
<keyword evidence="7" id="KW-1185">Reference proteome</keyword>
<dbReference type="OrthoDB" id="121051at2759"/>
<dbReference type="InterPro" id="IPR036187">
    <property type="entry name" value="DNA_mismatch_repair_MutS_sf"/>
</dbReference>
<dbReference type="InterPro" id="IPR007861">
    <property type="entry name" value="DNA_mismatch_repair_MutS_clamp"/>
</dbReference>
<dbReference type="InterPro" id="IPR016151">
    <property type="entry name" value="DNA_mismatch_repair_MutS_N"/>
</dbReference>
<evidence type="ECO:0000256" key="3">
    <source>
        <dbReference type="ARBA" id="ARBA00022840"/>
    </source>
</evidence>
<dbReference type="GO" id="GO:0006312">
    <property type="term" value="P:mitotic recombination"/>
    <property type="evidence" value="ECO:0007669"/>
    <property type="project" value="TreeGrafter"/>
</dbReference>
<protein>
    <submittedName>
        <fullName evidence="6">Muts domain V-domain-containing protein</fullName>
    </submittedName>
</protein>
<dbReference type="Pfam" id="PF05192">
    <property type="entry name" value="MutS_III"/>
    <property type="match status" value="1"/>
</dbReference>
<evidence type="ECO:0000256" key="2">
    <source>
        <dbReference type="ARBA" id="ARBA00022763"/>
    </source>
</evidence>
<name>A0A9P7AP23_9AGAM</name>
<sequence>MPLRDGMNTTSESTEFVVAEEHTIAVNKVSLHTANSLYHNPRYLGYLRSDSEFQNVDLGKTDDVLNTLVAILYLFLEASYQRELASAYYALYWDNIEGGIQEKDCGAVLGEIAEKTMASHLLMYMKFIGVASYGFYRTNQTLDLVLMDFTSDLVSMITIASMVLLYRVEMSKFSSVALGMCGKEKDAEHELTSDPGFVAFFSKLPKKSPETGTIRLFDRTDYYSVHGQDAHYVATHVFRTNSVLKCLGAGGKAGGLPSVTLTAASHTLARPFLRDTLTSKQLCVEILVPAPGQGRKASKFILETSEASPGNLQAVEDLLFVSSDVTSAPIVLAVKVSSSSVTNKAKTKSIGIVFADTSVREFGVADCIDNDLFSNLETVIAISSHWLNSLLFIRLSVKEAIIPTGTTDRDLDLSKLKAVFERCVVVVTERKPTELSLPSALSAPSASISYLSLLSDPSNHGAYKLRTHDLARCMRLDASALRALNLIDAPGSAGSINKHATLLGFSGHGLSNPCLASKRQDLVETFVDDGSSRRKLQDDYLKLMPDLHRLSKRFKKSIASLEDVVSVYQVILKLPGFLETLEGVQYKHKEHKELIDEIYIKPFQAVNENLVKYGEMVESTLDLEELENHNYVIKPDYDERLSGMVLMLNIVRPARYCFRLMKNDAKAIMRNNKYIELGTVKSGVYFTTKKLKALSMDHQEATHEYQQMQSGLVKEVVSITLSSGSSGLILRDAQHPCLEVQDDIISFILNDVEMVKGSDSQLKGVSTIMAEMLETALILRSATQDSLIIIDELGRGTSMYDGFGLAWHIAPHIRTFCLFATHFHELTALDQELPHVKNLHVVAHVNQEDASALRVSDQSFSIHIAQLANFTENVVKLTKWKADELEDFTTGNCHKKRQESVALMFAEQSHRSLTSWHVIMPEEVVEICCFWGDAWTWEEEVKGYSSFVGVVPDNMLEKLTWRLLLKSAHDNDDKEYEPDCQSVVSQISRLIKSMSNEGGPGRRWIEDGVIWSFII</sequence>
<dbReference type="InterPro" id="IPR045076">
    <property type="entry name" value="MutS"/>
</dbReference>
<dbReference type="SUPFAM" id="SSF52540">
    <property type="entry name" value="P-loop containing nucleoside triphosphate hydrolases"/>
    <property type="match status" value="1"/>
</dbReference>